<evidence type="ECO:0000313" key="1">
    <source>
        <dbReference type="EMBL" id="MPM87300.1"/>
    </source>
</evidence>
<protein>
    <submittedName>
        <fullName evidence="1">Uncharacterized protein</fullName>
    </submittedName>
</protein>
<accession>A0A645DCT8</accession>
<sequence>MDLELLCLFGPKDALTSVKDVLMVKLGVLQMVKNLLMKN</sequence>
<dbReference type="AlphaFoldDB" id="A0A645DCT8"/>
<organism evidence="1">
    <name type="scientific">bioreactor metagenome</name>
    <dbReference type="NCBI Taxonomy" id="1076179"/>
    <lineage>
        <taxon>unclassified sequences</taxon>
        <taxon>metagenomes</taxon>
        <taxon>ecological metagenomes</taxon>
    </lineage>
</organism>
<comment type="caution">
    <text evidence="1">The sequence shown here is derived from an EMBL/GenBank/DDBJ whole genome shotgun (WGS) entry which is preliminary data.</text>
</comment>
<proteinExistence type="predicted"/>
<dbReference type="EMBL" id="VSSQ01035151">
    <property type="protein sequence ID" value="MPM87300.1"/>
    <property type="molecule type" value="Genomic_DNA"/>
</dbReference>
<gene>
    <name evidence="1" type="ORF">SDC9_134396</name>
</gene>
<reference evidence="1" key="1">
    <citation type="submission" date="2019-08" db="EMBL/GenBank/DDBJ databases">
        <authorList>
            <person name="Kucharzyk K."/>
            <person name="Murdoch R.W."/>
            <person name="Higgins S."/>
            <person name="Loffler F."/>
        </authorList>
    </citation>
    <scope>NUCLEOTIDE SEQUENCE</scope>
</reference>
<name>A0A645DCT8_9ZZZZ</name>